<sequence>MRSEGAAPGPAAPLCGALSLLLGALLGKVIEGHGVTDNIQRFSSLPPYLPVSYHILRAETSFFLKEAGQDLLRNSSLQSRVESFFTYKTRQPPVLNASYGPFSVEKVVPLDLMLTSNFLGPTSKLSFDWKLKAHILRDRVYLSRPKVQVLFHIVGRDWDDRSAGEKLPCLRLFAFRETREVRGSCRLKGELGLCVAELELLSSWFSAPTLGAGRKKFVDQPEGTPVELYYTVHPGNERGDCAGGDFRKGNAIRPGKDGLEETTSHLQRIGTVRLYRAQDSAQLSELRLDGNVVIWLPSRPVKQGDVVTAYVTISSNSSVDFFILRAKVKKGVNILSAQTREPRQWGVKQEVGSGGKHVTATVACQRLGPGPRNRSSSLFNEVVQMNFEIASFSSLSGTQPITWQVEYPRKGTTDIAVSEIFVSQKDLVGIVPLAMVSDRCDYIFVNGKEIKGKMDAVVNFTYQYLSAPLHVTVWVPRLPLQIEVSDTELSQIKGWRVPIVTSKRPTRESEDEDEEERRGRGCALQYQHTTVRVLTQFVSEGAGPWGQPSYLLSPDWQFDITHLVADFMKLEEPHVATLQDSRVLVGREVGMTTIQVLSPLSDSILAEKTITVLDDKVSVTDLAIQLVAGLSVTLYPNAENSKAITAVVTAEELLRTPKQEAVFSTWLQFSDGSVTPLDIYDTKDFSLTATSQDEAVVSVPQARSPRWPVVVAEGEGQGPLVRVDMTIAEACQKSKRKSVLAVGVGNVRVKFGQNDADSSPGRDYEEDEIKNHASDRRQKGQHHERTGHDGHFYGSSPVEREEGALRRATTTARSLLDNKVVKNSRADGGRLAGEGQLQNIPIDFTNFPAHVDLPKAGSGLEENDLVQTPRGLSDLEIGMYALLGVFCLAILVFLINCATFALKYRHKQVPLEGQASMTHSHDWVWLGNEAEFRESMGDAPPPQDEHTTVIDRGPGACEESNHLLLNGSSHKHVQSQIHRSADPGGRQGREQKQDTLHSPTSKRKKVKFTTFTTIPPDDSCPTVNSIVGSNDEDIKWVCQDMAVGAPKERRNYLEKLKDKA</sequence>
<feature type="signal peptide" evidence="8">
    <location>
        <begin position="1"/>
        <end position="27"/>
    </location>
</feature>
<dbReference type="GO" id="GO:0016020">
    <property type="term" value="C:membrane"/>
    <property type="evidence" value="ECO:0007669"/>
    <property type="project" value="UniProtKB-SubCell"/>
</dbReference>
<evidence type="ECO:0000256" key="2">
    <source>
        <dbReference type="ARBA" id="ARBA00006166"/>
    </source>
</evidence>
<keyword evidence="8" id="KW-0732">Signal</keyword>
<keyword evidence="17" id="KW-1185">Reference proteome</keyword>
<dbReference type="InterPro" id="IPR055421">
    <property type="entry name" value="TMEM132_3rd"/>
</dbReference>
<feature type="region of interest" description="Disordered" evidence="6">
    <location>
        <begin position="751"/>
        <end position="809"/>
    </location>
</feature>
<dbReference type="Pfam" id="PF23487">
    <property type="entry name" value="Ig_TMEM132_6th"/>
    <property type="match status" value="1"/>
</dbReference>
<evidence type="ECO:0000259" key="11">
    <source>
        <dbReference type="Pfam" id="PF16070"/>
    </source>
</evidence>
<name>A0A8I5N025_PAPAN</name>
<feature type="domain" description="Transmembrane protein TMEM132 C-terminal" evidence="10">
    <location>
        <begin position="846"/>
        <end position="931"/>
    </location>
</feature>
<evidence type="ECO:0000259" key="12">
    <source>
        <dbReference type="Pfam" id="PF23039"/>
    </source>
</evidence>
<evidence type="ECO:0000256" key="8">
    <source>
        <dbReference type="SAM" id="SignalP"/>
    </source>
</evidence>
<dbReference type="Pfam" id="PF23481">
    <property type="entry name" value="Ig_TMEM132_2nd"/>
    <property type="match status" value="1"/>
</dbReference>
<comment type="similarity">
    <text evidence="2">Belongs to the TMEM132 family.</text>
</comment>
<gene>
    <name evidence="16" type="primary">TMEM132C</name>
</gene>
<dbReference type="Pfam" id="PF23039">
    <property type="entry name" value="TMEM132_3rd"/>
    <property type="match status" value="1"/>
</dbReference>
<comment type="subcellular location">
    <subcellularLocation>
        <location evidence="1">Membrane</location>
        <topology evidence="1">Single-pass type I membrane protein</topology>
    </subcellularLocation>
</comment>
<evidence type="ECO:0000256" key="7">
    <source>
        <dbReference type="SAM" id="Phobius"/>
    </source>
</evidence>
<feature type="compositionally biased region" description="Basic and acidic residues" evidence="6">
    <location>
        <begin position="769"/>
        <end position="791"/>
    </location>
</feature>
<dbReference type="InterPro" id="IPR055422">
    <property type="entry name" value="Ig_TMEM132_2nd"/>
</dbReference>
<evidence type="ECO:0000313" key="17">
    <source>
        <dbReference type="Proteomes" id="UP000028761"/>
    </source>
</evidence>
<evidence type="ECO:0000259" key="13">
    <source>
        <dbReference type="Pfam" id="PF23481"/>
    </source>
</evidence>
<organism evidence="16 17">
    <name type="scientific">Papio anubis</name>
    <name type="common">Olive baboon</name>
    <dbReference type="NCBI Taxonomy" id="9555"/>
    <lineage>
        <taxon>Eukaryota</taxon>
        <taxon>Metazoa</taxon>
        <taxon>Chordata</taxon>
        <taxon>Craniata</taxon>
        <taxon>Vertebrata</taxon>
        <taxon>Euteleostomi</taxon>
        <taxon>Mammalia</taxon>
        <taxon>Eutheria</taxon>
        <taxon>Euarchontoglires</taxon>
        <taxon>Primates</taxon>
        <taxon>Haplorrhini</taxon>
        <taxon>Catarrhini</taxon>
        <taxon>Cercopithecidae</taxon>
        <taxon>Cercopithecinae</taxon>
        <taxon>Papio</taxon>
    </lineage>
</organism>
<keyword evidence="5 7" id="KW-0472">Membrane</keyword>
<dbReference type="GeneTree" id="ENSGT00940000154702"/>
<dbReference type="Pfam" id="PF15705">
    <property type="entry name" value="TMEM132_N"/>
    <property type="match status" value="1"/>
</dbReference>
<feature type="domain" description="Transmembrane protein TMEM132 N-terminal" evidence="9">
    <location>
        <begin position="51"/>
        <end position="113"/>
    </location>
</feature>
<evidence type="ECO:0000256" key="3">
    <source>
        <dbReference type="ARBA" id="ARBA00022692"/>
    </source>
</evidence>
<evidence type="ECO:0000259" key="14">
    <source>
        <dbReference type="Pfam" id="PF23486"/>
    </source>
</evidence>
<feature type="region of interest" description="Disordered" evidence="6">
    <location>
        <begin position="934"/>
        <end position="953"/>
    </location>
</feature>
<dbReference type="Proteomes" id="UP000028761">
    <property type="component" value="Chromosome 9"/>
</dbReference>
<dbReference type="Pfam" id="PF23486">
    <property type="entry name" value="Ig_TMEM132_5th"/>
    <property type="match status" value="1"/>
</dbReference>
<feature type="domain" description="Transmembrane protein family 132 fourth" evidence="11">
    <location>
        <begin position="435"/>
        <end position="478"/>
    </location>
</feature>
<dbReference type="PANTHER" id="PTHR13388">
    <property type="entry name" value="DETONATOR, ISOFORM E"/>
    <property type="match status" value="1"/>
</dbReference>
<dbReference type="Pfam" id="PF15706">
    <property type="entry name" value="TMEM132_C"/>
    <property type="match status" value="1"/>
</dbReference>
<dbReference type="PANTHER" id="PTHR13388:SF4">
    <property type="entry name" value="TRANSMEMBRANE PROTEIN 132C"/>
    <property type="match status" value="1"/>
</dbReference>
<reference evidence="16 17" key="1">
    <citation type="submission" date="2012-03" db="EMBL/GenBank/DDBJ databases">
        <title>Whole Genome Assembly of Papio anubis.</title>
        <authorList>
            <person name="Liu Y.L."/>
            <person name="Abraham K.A."/>
            <person name="Akbar H.A."/>
            <person name="Ali S.A."/>
            <person name="Anosike U.A."/>
            <person name="Aqrawi P.A."/>
            <person name="Arias F.A."/>
            <person name="Attaway T.A."/>
            <person name="Awwad R.A."/>
            <person name="Babu C.B."/>
            <person name="Bandaranaike D.B."/>
            <person name="Battles P.B."/>
            <person name="Bell A.B."/>
            <person name="Beltran B.B."/>
            <person name="Berhane-Mersha D.B."/>
            <person name="Bess C.B."/>
            <person name="Bickham C.B."/>
            <person name="Bolden T.B."/>
            <person name="Carter K.C."/>
            <person name="Chau D.C."/>
            <person name="Chavez A.C."/>
            <person name="Clerc-Blankenburg K.C."/>
            <person name="Coyle M.C."/>
            <person name="Dao M.D."/>
            <person name="Davila M.L.D."/>
            <person name="Davy-Carroll L.D."/>
            <person name="Denson S.D."/>
            <person name="Dinh H.D."/>
            <person name="Fernandez S.F."/>
            <person name="Fernando P.F."/>
            <person name="Forbes L.F."/>
            <person name="Francis C.F."/>
            <person name="Francisco L.F."/>
            <person name="Fu Q.F."/>
            <person name="Garcia-Iii R.G."/>
            <person name="Garrett T.G."/>
            <person name="Gross S.G."/>
            <person name="Gubbala S.G."/>
            <person name="Hirani K.H."/>
            <person name="Hogues M.H."/>
            <person name="Hollins B.H."/>
            <person name="Jackson L.J."/>
            <person name="Javaid M.J."/>
            <person name="Jhangiani S.J."/>
            <person name="Johnson A.J."/>
            <person name="Johnson B.J."/>
            <person name="Jones J.J."/>
            <person name="Joshi V.J."/>
            <person name="Kalu J.K."/>
            <person name="Khan N.K."/>
            <person name="Korchina V.K."/>
            <person name="Kovar C.K."/>
            <person name="Lago L.L."/>
            <person name="Lara F.L."/>
            <person name="Le T.-K.L."/>
            <person name="Lee S.L."/>
            <person name="Legall-Iii F.L."/>
            <person name="Lemon S.L."/>
            <person name="Liu J.L."/>
            <person name="Liu Y.-S.L."/>
            <person name="Liyanage D.L."/>
            <person name="Lopez J.L."/>
            <person name="Lorensuhewa L.L."/>
            <person name="Mata R.M."/>
            <person name="Mathew T.M."/>
            <person name="Mercado C.M."/>
            <person name="Mercado I.M."/>
            <person name="Morales K.M."/>
            <person name="Morgan M.M."/>
            <person name="Munidasa M.M."/>
            <person name="Ngo D.N."/>
            <person name="Nguyen L.N."/>
            <person name="Nguyen T.N."/>
            <person name="Nguyen N.N."/>
            <person name="Obregon M.O."/>
            <person name="Okwuonu G.O."/>
            <person name="Ongeri F.O."/>
            <person name="Onwere C.O."/>
            <person name="Osifeso I.O."/>
            <person name="Parra A.P."/>
            <person name="Patil S.P."/>
            <person name="Perez A.P."/>
            <person name="Perez Y.P."/>
            <person name="Pham C.P."/>
            <person name="Pu L.-L.P."/>
            <person name="Puazo M.P."/>
            <person name="Quiroz J.Q."/>
            <person name="Rouhana J.R."/>
            <person name="Ruiz M.R."/>
            <person name="Ruiz S.-J.R."/>
            <person name="Saada N.S."/>
            <person name="Santibanez J.S."/>
            <person name="Scheel M.S."/>
            <person name="Schneider B.S."/>
            <person name="Simmons D.S."/>
            <person name="Sisson I.S."/>
            <person name="Tang L.-Y.T."/>
            <person name="Thornton R.T."/>
            <person name="Tisius J.T."/>
            <person name="Toledanes G.T."/>
            <person name="Trejos Z.T."/>
            <person name="Usmani K.U."/>
            <person name="Varghese R.V."/>
            <person name="Vattathil S.V."/>
            <person name="Vee V.V."/>
            <person name="Walker D.W."/>
            <person name="Weissenberger G.W."/>
            <person name="White C.W."/>
            <person name="Williams A.W."/>
            <person name="Woodworth J.W."/>
            <person name="Wright R.W."/>
            <person name="Zhu Y.Z."/>
            <person name="Han Y.H."/>
            <person name="Newsham I.N."/>
            <person name="Nazareth L.N."/>
            <person name="Worley K.W."/>
            <person name="Muzny D.M."/>
            <person name="Rogers J.R."/>
            <person name="Gibbs R.G."/>
        </authorList>
    </citation>
    <scope>NUCLEOTIDE SEQUENCE [LARGE SCALE GENOMIC DNA]</scope>
</reference>
<keyword evidence="3 7" id="KW-0812">Transmembrane</keyword>
<evidence type="ECO:0000256" key="4">
    <source>
        <dbReference type="ARBA" id="ARBA00022989"/>
    </source>
</evidence>
<dbReference type="Ensembl" id="ENSPANT00000067685.1">
    <property type="protein sequence ID" value="ENSPANP00000052266.1"/>
    <property type="gene ID" value="ENSPANG00000049155.1"/>
</dbReference>
<feature type="domain" description="Transmembrane protein TMEM132 fifth" evidence="14">
    <location>
        <begin position="481"/>
        <end position="617"/>
    </location>
</feature>
<evidence type="ECO:0000313" key="16">
    <source>
        <dbReference type="Ensembl" id="ENSPANP00000052266.1"/>
    </source>
</evidence>
<dbReference type="Pfam" id="PF16070">
    <property type="entry name" value="Ig_TMEM132_4th"/>
    <property type="match status" value="1"/>
</dbReference>
<reference evidence="16" key="3">
    <citation type="submission" date="2025-09" db="UniProtKB">
        <authorList>
            <consortium name="Ensembl"/>
        </authorList>
    </citation>
    <scope>IDENTIFICATION</scope>
</reference>
<feature type="region of interest" description="Disordered" evidence="6">
    <location>
        <begin position="968"/>
        <end position="1025"/>
    </location>
</feature>
<keyword evidence="4 7" id="KW-1133">Transmembrane helix</keyword>
<dbReference type="InterPro" id="IPR055424">
    <property type="entry name" value="Ig_TMEM132_6th"/>
</dbReference>
<evidence type="ECO:0000256" key="6">
    <source>
        <dbReference type="SAM" id="MobiDB-lite"/>
    </source>
</evidence>
<reference evidence="16" key="2">
    <citation type="submission" date="2025-08" db="UniProtKB">
        <authorList>
            <consortium name="Ensembl"/>
        </authorList>
    </citation>
    <scope>IDENTIFICATION</scope>
</reference>
<dbReference type="AlphaFoldDB" id="A0A8I5N025"/>
<dbReference type="InterPro" id="IPR031435">
    <property type="entry name" value="TMEM132_N"/>
</dbReference>
<feature type="chain" id="PRO_5035146968" evidence="8">
    <location>
        <begin position="28"/>
        <end position="1060"/>
    </location>
</feature>
<evidence type="ECO:0000256" key="5">
    <source>
        <dbReference type="ARBA" id="ARBA00023136"/>
    </source>
</evidence>
<accession>A0A8I5N025</accession>
<evidence type="ECO:0000259" key="10">
    <source>
        <dbReference type="Pfam" id="PF15706"/>
    </source>
</evidence>
<feature type="domain" description="Transmembrane protein TMEM132 cohesin-like" evidence="12">
    <location>
        <begin position="282"/>
        <end position="427"/>
    </location>
</feature>
<feature type="domain" description="Transmembrane protein TMEM132 second Ig-like" evidence="13">
    <location>
        <begin position="130"/>
        <end position="268"/>
    </location>
</feature>
<dbReference type="InterPro" id="IPR055423">
    <property type="entry name" value="Ig_TMEM132_5th"/>
</dbReference>
<proteinExistence type="inferred from homology"/>
<evidence type="ECO:0000259" key="15">
    <source>
        <dbReference type="Pfam" id="PF23487"/>
    </source>
</evidence>
<dbReference type="InterPro" id="IPR031437">
    <property type="entry name" value="Ig_TMEM132_4th"/>
</dbReference>
<protein>
    <submittedName>
        <fullName evidence="16">Transmembrane protein 132C</fullName>
    </submittedName>
</protein>
<evidence type="ECO:0000259" key="9">
    <source>
        <dbReference type="Pfam" id="PF15705"/>
    </source>
</evidence>
<feature type="domain" description="Transmembrane protein TMEM132 sixth" evidence="15">
    <location>
        <begin position="618"/>
        <end position="733"/>
    </location>
</feature>
<dbReference type="InterPro" id="IPR026307">
    <property type="entry name" value="TMEM132"/>
</dbReference>
<evidence type="ECO:0000256" key="1">
    <source>
        <dbReference type="ARBA" id="ARBA00004479"/>
    </source>
</evidence>
<dbReference type="InterPro" id="IPR031436">
    <property type="entry name" value="TMEM132_C"/>
</dbReference>
<feature type="transmembrane region" description="Helical" evidence="7">
    <location>
        <begin position="877"/>
        <end position="902"/>
    </location>
</feature>